<dbReference type="InterPro" id="IPR051496">
    <property type="entry name" value="H-rev107_PLA/AT"/>
</dbReference>
<evidence type="ECO:0000256" key="3">
    <source>
        <dbReference type="ARBA" id="ARBA00023098"/>
    </source>
</evidence>
<dbReference type="GO" id="GO:0016410">
    <property type="term" value="F:N-acyltransferase activity"/>
    <property type="evidence" value="ECO:0007669"/>
    <property type="project" value="TreeGrafter"/>
</dbReference>
<dbReference type="AlphaFoldDB" id="A0A2N7VV50"/>
<dbReference type="EMBL" id="PNYB01000017">
    <property type="protein sequence ID" value="PMS21038.1"/>
    <property type="molecule type" value="Genomic_DNA"/>
</dbReference>
<dbReference type="Gene3D" id="3.90.1720.10">
    <property type="entry name" value="endopeptidase domain like (from Nostoc punctiforme)"/>
    <property type="match status" value="1"/>
</dbReference>
<organism evidence="5 6">
    <name type="scientific">Trinickia soli</name>
    <dbReference type="NCBI Taxonomy" id="380675"/>
    <lineage>
        <taxon>Bacteria</taxon>
        <taxon>Pseudomonadati</taxon>
        <taxon>Pseudomonadota</taxon>
        <taxon>Betaproteobacteria</taxon>
        <taxon>Burkholderiales</taxon>
        <taxon>Burkholderiaceae</taxon>
        <taxon>Trinickia</taxon>
    </lineage>
</organism>
<dbReference type="InterPro" id="IPR007053">
    <property type="entry name" value="LRAT_dom"/>
</dbReference>
<gene>
    <name evidence="5" type="ORF">C0Z19_19320</name>
</gene>
<comment type="caution">
    <text evidence="5">The sequence shown here is derived from an EMBL/GenBank/DDBJ whole genome shotgun (WGS) entry which is preliminary data.</text>
</comment>
<protein>
    <recommendedName>
        <fullName evidence="4">LRAT domain-containing protein</fullName>
    </recommendedName>
</protein>
<proteinExistence type="predicted"/>
<dbReference type="GO" id="GO:0070292">
    <property type="term" value="P:N-acylphosphatidylethanolamine metabolic process"/>
    <property type="evidence" value="ECO:0007669"/>
    <property type="project" value="TreeGrafter"/>
</dbReference>
<keyword evidence="3" id="KW-0443">Lipid metabolism</keyword>
<keyword evidence="2" id="KW-0378">Hydrolase</keyword>
<evidence type="ECO:0000256" key="2">
    <source>
        <dbReference type="ARBA" id="ARBA00022801"/>
    </source>
</evidence>
<dbReference type="GO" id="GO:0005737">
    <property type="term" value="C:cytoplasm"/>
    <property type="evidence" value="ECO:0007669"/>
    <property type="project" value="TreeGrafter"/>
</dbReference>
<dbReference type="GO" id="GO:0008970">
    <property type="term" value="F:phospholipase A1 activity"/>
    <property type="evidence" value="ECO:0007669"/>
    <property type="project" value="TreeGrafter"/>
</dbReference>
<dbReference type="Pfam" id="PF04970">
    <property type="entry name" value="LRAT"/>
    <property type="match status" value="1"/>
</dbReference>
<dbReference type="PANTHER" id="PTHR13943">
    <property type="entry name" value="HRAS-LIKE SUPPRESSOR - RELATED"/>
    <property type="match status" value="1"/>
</dbReference>
<evidence type="ECO:0000256" key="1">
    <source>
        <dbReference type="ARBA" id="ARBA00022679"/>
    </source>
</evidence>
<evidence type="ECO:0000259" key="4">
    <source>
        <dbReference type="PROSITE" id="PS51934"/>
    </source>
</evidence>
<dbReference type="PANTHER" id="PTHR13943:SF77">
    <property type="entry name" value="LRAT DOMAIN-CONTAINING PROTEIN"/>
    <property type="match status" value="1"/>
</dbReference>
<evidence type="ECO:0000313" key="6">
    <source>
        <dbReference type="Proteomes" id="UP000235347"/>
    </source>
</evidence>
<dbReference type="PROSITE" id="PS51934">
    <property type="entry name" value="LRAT"/>
    <property type="match status" value="1"/>
</dbReference>
<feature type="domain" description="LRAT" evidence="4">
    <location>
        <begin position="32"/>
        <end position="132"/>
    </location>
</feature>
<name>A0A2N7VV50_9BURK</name>
<dbReference type="GO" id="GO:0004623">
    <property type="term" value="F:phospholipase A2 activity"/>
    <property type="evidence" value="ECO:0007669"/>
    <property type="project" value="TreeGrafter"/>
</dbReference>
<accession>A0A2N7VV50</accession>
<evidence type="ECO:0000313" key="5">
    <source>
        <dbReference type="EMBL" id="PMS21038.1"/>
    </source>
</evidence>
<keyword evidence="1" id="KW-0808">Transferase</keyword>
<reference evidence="5 6" key="1">
    <citation type="submission" date="2018-01" db="EMBL/GenBank/DDBJ databases">
        <title>Whole genome analyses suggest that Burkholderia sensu lato contains two further novel genera in the rhizoxinica-symbiotica group Mycetohabitans gen. nov., and Trinickia gen. nov.: implications for the evolution of diazotrophy and nodulation in the Burkholderiaceae.</title>
        <authorList>
            <person name="Estrada-de los Santos P."/>
            <person name="Palmer M."/>
            <person name="Chavez-Ramirez B."/>
            <person name="Beukes C."/>
            <person name="Steenkamp E.T."/>
            <person name="Hirsch A.M."/>
            <person name="Manyaka P."/>
            <person name="Maluk M."/>
            <person name="Lafos M."/>
            <person name="Crook M."/>
            <person name="Gross E."/>
            <person name="Simon M.F."/>
            <person name="Bueno dos Reis Junior F."/>
            <person name="Poole P.S."/>
            <person name="Venter S.N."/>
            <person name="James E.K."/>
        </authorList>
    </citation>
    <scope>NUCLEOTIDE SEQUENCE [LARGE SCALE GENOMIC DNA]</scope>
    <source>
        <strain evidence="5 6">GP25-8</strain>
    </source>
</reference>
<sequence length="182" mass="19952">MTGGLPDIARRMNAMNAELHANEIELPPLGAHLVTHRAGYSHHGIYVGNGRVIHYSGFCTTLRRGPVEEVSLARFAGAHPVVVSDETNARYVGREAVQRARSRIGENRYRLLTNNCEHFCTWCLDGVGRSEQVRACMKHPTIAMRAITGMCRALIAASAKRTLRAACARRARGETPCNACVA</sequence>
<keyword evidence="6" id="KW-1185">Reference proteome</keyword>
<dbReference type="Proteomes" id="UP000235347">
    <property type="component" value="Unassembled WGS sequence"/>
</dbReference>